<reference evidence="4" key="1">
    <citation type="submission" date="2013-06" db="EMBL/GenBank/DDBJ databases">
        <authorList>
            <person name="Zhao Q."/>
        </authorList>
    </citation>
    <scope>NUCLEOTIDE SEQUENCE</scope>
    <source>
        <strain evidence="4">cv. W1943</strain>
    </source>
</reference>
<feature type="transmembrane region" description="Helical" evidence="2">
    <location>
        <begin position="198"/>
        <end position="220"/>
    </location>
</feature>
<dbReference type="Proteomes" id="UP000008022">
    <property type="component" value="Unassembled WGS sequence"/>
</dbReference>
<feature type="transmembrane region" description="Helical" evidence="2">
    <location>
        <begin position="167"/>
        <end position="186"/>
    </location>
</feature>
<dbReference type="Gramene" id="ORUFI01G21430.1">
    <property type="protein sequence ID" value="ORUFI01G21430.1"/>
    <property type="gene ID" value="ORUFI01G21430"/>
</dbReference>
<evidence type="ECO:0000313" key="4">
    <source>
        <dbReference type="Proteomes" id="UP000008022"/>
    </source>
</evidence>
<evidence type="ECO:0000256" key="1">
    <source>
        <dbReference type="SAM" id="MobiDB-lite"/>
    </source>
</evidence>
<organism evidence="3 4">
    <name type="scientific">Oryza rufipogon</name>
    <name type="common">Brownbeard rice</name>
    <name type="synonym">Asian wild rice</name>
    <dbReference type="NCBI Taxonomy" id="4529"/>
    <lineage>
        <taxon>Eukaryota</taxon>
        <taxon>Viridiplantae</taxon>
        <taxon>Streptophyta</taxon>
        <taxon>Embryophyta</taxon>
        <taxon>Tracheophyta</taxon>
        <taxon>Spermatophyta</taxon>
        <taxon>Magnoliopsida</taxon>
        <taxon>Liliopsida</taxon>
        <taxon>Poales</taxon>
        <taxon>Poaceae</taxon>
        <taxon>BOP clade</taxon>
        <taxon>Oryzoideae</taxon>
        <taxon>Oryzeae</taxon>
        <taxon>Oryzinae</taxon>
        <taxon>Oryza</taxon>
    </lineage>
</organism>
<feature type="compositionally biased region" description="Gly residues" evidence="1">
    <location>
        <begin position="124"/>
        <end position="143"/>
    </location>
</feature>
<reference evidence="3" key="2">
    <citation type="submission" date="2015-06" db="UniProtKB">
        <authorList>
            <consortium name="EnsemblPlants"/>
        </authorList>
    </citation>
    <scope>IDENTIFICATION</scope>
</reference>
<dbReference type="EnsemblPlants" id="ORUFI01G21430.1">
    <property type="protein sequence ID" value="ORUFI01G21430.1"/>
    <property type="gene ID" value="ORUFI01G21430"/>
</dbReference>
<keyword evidence="2" id="KW-0812">Transmembrane</keyword>
<keyword evidence="4" id="KW-1185">Reference proteome</keyword>
<sequence length="250" mass="25931">MAPVEAEVAQALVPAAEAESLSLSLSRRRTAQRRGGMDSGAQGWARLAGRVERCRHGAETEGARGRAVDGSVARGGGSGEHLVVSGSSFPTVAARTELGHARPTWPLLRPPSSSRWTWPLQAASGGGGKETEEGGGCGGGGGHSCSPPTPADMFPLLVSCRRPPLRVTSTAAVLALLAIATTFLLTSHARRSSAHPRAQLPAFAFAASAFIIGCTSDLLLHHQRPSDLRLRCRPPAPTLPPTSPPLRAAL</sequence>
<evidence type="ECO:0000313" key="3">
    <source>
        <dbReference type="EnsemblPlants" id="ORUFI01G21430.1"/>
    </source>
</evidence>
<keyword evidence="2" id="KW-0472">Membrane</keyword>
<evidence type="ECO:0000256" key="2">
    <source>
        <dbReference type="SAM" id="Phobius"/>
    </source>
</evidence>
<feature type="region of interest" description="Disordered" evidence="1">
    <location>
        <begin position="121"/>
        <end position="144"/>
    </location>
</feature>
<keyword evidence="2" id="KW-1133">Transmembrane helix</keyword>
<accession>A0A0E0MXU7</accession>
<dbReference type="AlphaFoldDB" id="A0A0E0MXU7"/>
<dbReference type="OMA" id="SAHPRAQ"/>
<protein>
    <submittedName>
        <fullName evidence="3">Uncharacterized protein</fullName>
    </submittedName>
</protein>
<dbReference type="HOGENOM" id="CLU_1290721_0_0_1"/>
<proteinExistence type="predicted"/>
<name>A0A0E0MXU7_ORYRU</name>